<feature type="disulfide bond" evidence="9">
    <location>
        <begin position="1952"/>
        <end position="2013"/>
    </location>
</feature>
<feature type="domain" description="SRCR" evidence="13">
    <location>
        <begin position="283"/>
        <end position="392"/>
    </location>
</feature>
<dbReference type="PANTHER" id="PTHR19331:SF465">
    <property type="entry name" value="EGG PEPTIDE SPERACT RECEPTOR"/>
    <property type="match status" value="1"/>
</dbReference>
<feature type="transmembrane region" description="Helical" evidence="11">
    <location>
        <begin position="3734"/>
        <end position="3762"/>
    </location>
</feature>
<feature type="disulfide bond" evidence="9">
    <location>
        <begin position="3123"/>
        <end position="3187"/>
    </location>
</feature>
<keyword evidence="7 9" id="KW-1015">Disulfide bond</keyword>
<feature type="domain" description="SRCR" evidence="13">
    <location>
        <begin position="1413"/>
        <end position="1513"/>
    </location>
</feature>
<feature type="disulfide bond" evidence="9">
    <location>
        <begin position="1438"/>
        <end position="1502"/>
    </location>
</feature>
<evidence type="ECO:0000256" key="2">
    <source>
        <dbReference type="ARBA" id="ARBA00022692"/>
    </source>
</evidence>
<reference evidence="15" key="1">
    <citation type="journal article" date="2010" name="Nature">
        <title>The Amphimedon queenslandica genome and the evolution of animal complexity.</title>
        <authorList>
            <person name="Srivastava M."/>
            <person name="Simakov O."/>
            <person name="Chapman J."/>
            <person name="Fahey B."/>
            <person name="Gauthier M.E."/>
            <person name="Mitros T."/>
            <person name="Richards G.S."/>
            <person name="Conaco C."/>
            <person name="Dacre M."/>
            <person name="Hellsten U."/>
            <person name="Larroux C."/>
            <person name="Putnam N.H."/>
            <person name="Stanke M."/>
            <person name="Adamska M."/>
            <person name="Darling A."/>
            <person name="Degnan S.M."/>
            <person name="Oakley T.H."/>
            <person name="Plachetzki D.C."/>
            <person name="Zhai Y."/>
            <person name="Adamski M."/>
            <person name="Calcino A."/>
            <person name="Cummins S.F."/>
            <person name="Goodstein D.M."/>
            <person name="Harris C."/>
            <person name="Jackson D.J."/>
            <person name="Leys S.P."/>
            <person name="Shu S."/>
            <person name="Woodcroft B.J."/>
            <person name="Vervoort M."/>
            <person name="Kosik K.S."/>
            <person name="Manning G."/>
            <person name="Degnan B.M."/>
            <person name="Rokhsar D.S."/>
        </authorList>
    </citation>
    <scope>NUCLEOTIDE SEQUENCE [LARGE SCALE GENOMIC DNA]</scope>
</reference>
<feature type="domain" description="SRCR" evidence="13">
    <location>
        <begin position="156"/>
        <end position="258"/>
    </location>
</feature>
<reference evidence="14" key="2">
    <citation type="submission" date="2024-06" db="UniProtKB">
        <authorList>
            <consortium name="EnsemblMetazoa"/>
        </authorList>
    </citation>
    <scope>IDENTIFICATION</scope>
</reference>
<evidence type="ECO:0000256" key="11">
    <source>
        <dbReference type="SAM" id="Phobius"/>
    </source>
</evidence>
<feature type="disulfide bond" evidence="9">
    <location>
        <begin position="3376"/>
        <end position="3440"/>
    </location>
</feature>
<keyword evidence="6 11" id="KW-0472">Membrane</keyword>
<feature type="domain" description="SRCR" evidence="13">
    <location>
        <begin position="2345"/>
        <end position="2460"/>
    </location>
</feature>
<proteinExistence type="predicted"/>
<name>A0AAN0JLN0_AMPQE</name>
<dbReference type="Gene3D" id="3.10.250.10">
    <property type="entry name" value="SRCR-like domain"/>
    <property type="match status" value="29"/>
</dbReference>
<evidence type="ECO:0000256" key="4">
    <source>
        <dbReference type="ARBA" id="ARBA00022737"/>
    </source>
</evidence>
<feature type="domain" description="SRCR" evidence="13">
    <location>
        <begin position="910"/>
        <end position="1010"/>
    </location>
</feature>
<keyword evidence="15" id="KW-1185">Reference proteome</keyword>
<feature type="domain" description="SRCR" evidence="13">
    <location>
        <begin position="1043"/>
        <end position="1149"/>
    </location>
</feature>
<keyword evidence="4" id="KW-0677">Repeat</keyword>
<keyword evidence="3 12" id="KW-0732">Signal</keyword>
<feature type="disulfide bond" evidence="9">
    <location>
        <begin position="3136"/>
        <end position="3197"/>
    </location>
</feature>
<feature type="domain" description="SRCR" evidence="13">
    <location>
        <begin position="406"/>
        <end position="521"/>
    </location>
</feature>
<feature type="domain" description="SRCR" evidence="13">
    <location>
        <begin position="658"/>
        <end position="759"/>
    </location>
</feature>
<feature type="domain" description="SRCR" evidence="13">
    <location>
        <begin position="1665"/>
        <end position="1780"/>
    </location>
</feature>
<evidence type="ECO:0000256" key="12">
    <source>
        <dbReference type="SAM" id="SignalP"/>
    </source>
</evidence>
<feature type="domain" description="SRCR" evidence="13">
    <location>
        <begin position="1791"/>
        <end position="1900"/>
    </location>
</feature>
<feature type="domain" description="SRCR" evidence="13">
    <location>
        <begin position="2222"/>
        <end position="2331"/>
    </location>
</feature>
<feature type="compositionally biased region" description="Basic and acidic residues" evidence="10">
    <location>
        <begin position="3863"/>
        <end position="3882"/>
    </location>
</feature>
<dbReference type="GO" id="GO:0016020">
    <property type="term" value="C:membrane"/>
    <property type="evidence" value="ECO:0007669"/>
    <property type="project" value="UniProtKB-SubCell"/>
</dbReference>
<feature type="domain" description="SRCR" evidence="13">
    <location>
        <begin position="36"/>
        <end position="142"/>
    </location>
</feature>
<feature type="domain" description="SRCR" evidence="13">
    <location>
        <begin position="3098"/>
        <end position="3198"/>
    </location>
</feature>
<evidence type="ECO:0000256" key="1">
    <source>
        <dbReference type="ARBA" id="ARBA00004167"/>
    </source>
</evidence>
<dbReference type="PROSITE" id="PS50287">
    <property type="entry name" value="SRCR_2"/>
    <property type="match status" value="29"/>
</dbReference>
<evidence type="ECO:0000259" key="13">
    <source>
        <dbReference type="PROSITE" id="PS50287"/>
    </source>
</evidence>
<dbReference type="Proteomes" id="UP000007879">
    <property type="component" value="Unassembled WGS sequence"/>
</dbReference>
<feature type="domain" description="SRCR" evidence="13">
    <location>
        <begin position="2975"/>
        <end position="3084"/>
    </location>
</feature>
<dbReference type="InterPro" id="IPR036772">
    <property type="entry name" value="SRCR-like_dom_sf"/>
</dbReference>
<evidence type="ECO:0000256" key="10">
    <source>
        <dbReference type="SAM" id="MobiDB-lite"/>
    </source>
</evidence>
<feature type="disulfide bond" evidence="9">
    <location>
        <begin position="1939"/>
        <end position="2003"/>
    </location>
</feature>
<dbReference type="EnsemblMetazoa" id="XM_020002107.1">
    <property type="protein sequence ID" value="XP_019857666.1"/>
    <property type="gene ID" value="LOC105314354"/>
</dbReference>
<comment type="subcellular location">
    <subcellularLocation>
        <location evidence="1">Membrane</location>
        <topology evidence="1">Single-pass membrane protein</topology>
    </subcellularLocation>
</comment>
<feature type="domain" description="SRCR" evidence="13">
    <location>
        <begin position="2471"/>
        <end position="2580"/>
    </location>
</feature>
<comment type="caution">
    <text evidence="9">Lacks conserved residue(s) required for the propagation of feature annotation.</text>
</comment>
<feature type="domain" description="SRCR" evidence="13">
    <location>
        <begin position="3482"/>
        <end position="3591"/>
    </location>
</feature>
<feature type="chain" id="PRO_5042872954" description="SRCR domain-containing protein" evidence="12">
    <location>
        <begin position="28"/>
        <end position="3895"/>
    </location>
</feature>
<feature type="region of interest" description="Disordered" evidence="10">
    <location>
        <begin position="3855"/>
        <end position="3895"/>
    </location>
</feature>
<dbReference type="InterPro" id="IPR001190">
    <property type="entry name" value="SRCR"/>
</dbReference>
<dbReference type="PANTHER" id="PTHR19331">
    <property type="entry name" value="SCAVENGER RECEPTOR DOMAIN-CONTAINING"/>
    <property type="match status" value="1"/>
</dbReference>
<feature type="signal peptide" evidence="12">
    <location>
        <begin position="1"/>
        <end position="27"/>
    </location>
</feature>
<keyword evidence="8" id="KW-0325">Glycoprotein</keyword>
<dbReference type="Pfam" id="PF00530">
    <property type="entry name" value="SRCR"/>
    <property type="match status" value="29"/>
</dbReference>
<evidence type="ECO:0000256" key="6">
    <source>
        <dbReference type="ARBA" id="ARBA00023136"/>
    </source>
</evidence>
<dbReference type="KEGG" id="aqu:105314354"/>
<evidence type="ECO:0000256" key="5">
    <source>
        <dbReference type="ARBA" id="ARBA00022989"/>
    </source>
</evidence>
<dbReference type="PRINTS" id="PR00258">
    <property type="entry name" value="SPERACTRCPTR"/>
</dbReference>
<dbReference type="PROSITE" id="PS00420">
    <property type="entry name" value="SRCR_1"/>
    <property type="match status" value="13"/>
</dbReference>
<dbReference type="GeneID" id="105314354"/>
<dbReference type="FunFam" id="3.10.250.10:FF:000016">
    <property type="entry name" value="Scavenger receptor cysteine-rich protein type 12"/>
    <property type="match status" value="3"/>
</dbReference>
<organism evidence="14 15">
    <name type="scientific">Amphimedon queenslandica</name>
    <name type="common">Sponge</name>
    <dbReference type="NCBI Taxonomy" id="400682"/>
    <lineage>
        <taxon>Eukaryota</taxon>
        <taxon>Metazoa</taxon>
        <taxon>Porifera</taxon>
        <taxon>Demospongiae</taxon>
        <taxon>Heteroscleromorpha</taxon>
        <taxon>Haplosclerida</taxon>
        <taxon>Niphatidae</taxon>
        <taxon>Amphimedon</taxon>
    </lineage>
</organism>
<feature type="domain" description="SRCR" evidence="13">
    <location>
        <begin position="1163"/>
        <end position="1265"/>
    </location>
</feature>
<feature type="domain" description="SRCR" evidence="13">
    <location>
        <begin position="3604"/>
        <end position="3705"/>
    </location>
</feature>
<evidence type="ECO:0000256" key="8">
    <source>
        <dbReference type="ARBA" id="ARBA00023180"/>
    </source>
</evidence>
<keyword evidence="5 11" id="KW-1133">Transmembrane helix</keyword>
<feature type="disulfide bond" evidence="9">
    <location>
        <begin position="948"/>
        <end position="1009"/>
    </location>
</feature>
<feature type="disulfide bond" evidence="9">
    <location>
        <begin position="3389"/>
        <end position="3450"/>
    </location>
</feature>
<sequence>MGMPQPAATISLLFLICCSQMFSKVHGLSNGAIILSRYNYASTSYYYGIVRVYYNGWGNICNDYYFDSAEANVICHQLGYTGASSYSRAGLTSYGTDYYFMKWDDVNCGSNSYLSIAQCSYSTYIDSGCVNSNSYDATVYCYTTRIWNSSPFPGMVRLQDGVYSNEGRVEVYCNGQWGTICSDGFDSTDANTICKQLGYDSFAIFNGSNSTYANSSQSIWITGMYSASSDVCLTQSNSCPSSGVMNCSNSSIVSIECSESSTFTRYTADVQSCNLDGTVKGTIILSRNNVASTSFYYGVVRVYYNGWGNICDDSSYSYTEANVICHQLGYTGVSSYSRAGLTSYGTDYLPMKWDDVICVSSSYLSIAQCSYTTYIDSGCVNSNSYDATVYCYATRIWNSNPFPGMVRLQDGDYSNEGRVEVYCNGQWGTICSDGFDSYDATTLCKQLGFKSYSIFSALPSNSSQPIWSDSMYSTSYDVCYGSRNGCPMNSVTNCSHLNDLFLKCSDSSSFSVVTNTKVTCSQVLDGVPDAVNGVIVLSRNNISSTTYYYGTIRVYYNGWGNICDDYFYGYTEANVICHQLGYTGASSYSRAASVSYGTDYLSMKWDDVNCASSSYLSIAQCSYSTIIESGCVNSNSYDATVYCYTTRIWNSSPFPGMVRLQDGIYSNEGRVEVYCNGQWGTICSDGFDSTDANTLCKQLGYDGYNSFDHTSRINNTIQPIWSTNMYSTASHRCFGSGNSCPSASVTNCSQLNDVILTCRDISSSSRQTVIQSSCSGLTSDSVSNGAIILSRNNLQSPYYYYGTIRVYYNGWGNICDDYFYGYAEANVICHQLGYTGASSYSRAGLTSYGTDYFSMKWDDVNCVSSSYLSIAQCTYSTVIDSGCVNSNSYDATVYCYTTRIWNSNPYDGMVRLQNGDYSNEGLVEVYCNGQWGTICSTGFSTSDANTICRQLGYDSGLRRYDSLYGNTSQPIWSTNMYSTSYATCFGSSNSCPSSSITSCSHFSDVSVTCRETYSYTRYSTTSSTCSGLLSNSNSISNGAIILSRYNISSNLYYYGTIRVYYNGWGNICDDYYYNSAEANVICHQLGYTGYSSYSRAGSVSYGTDYLSMKWDDVNCASSSYLSIAQCTYSTIIDSGCVNSNSYDATVYCYTTRIWNSNPYDGMVRLQDGDYSNEGRVEVYCNGQWGTICSDGFDSTDASTICKQLGYDSFAMFNGSNSHYANNSQPIWTTSLYSASSDVCFTQSNSCPSSEVLDCSNSSIVSVECSESSTFTRYTADVQSCNLDGTVKGTIILSRNNVASSSYYYGTIRVYHNGWGNICDDYAYSYTEANVICHQLGYTGISSYSRTGLTSYGTDYLPMKWDDVNCASSSYLSIAQCSYSTYIDSGCVNSNSYDATVYCYTTRIWNSNPYAGMVRLQDGDYSNEGRVEVYCNGQWGTICSDGFDSTDANTLCKQLGYDSSSFFHLSYYSNDNLPFWTSNMYSTGYDLCFKEHNNCPNTSVTSCSYSNSISIQCTDIASYNRLNIEQNTCTKLPDLLHATNGTIILSRNNTSSASYYYGTVRVYDNGWGNICNDYYFDSAEANVICHQLGFTGASSYSRAGLTNYGTDYLSMKWDDVNCASSSYLSIAQCSYSTYIDYGCVNSNSYDATVYCYTTRIWNRNPYDGMVRLQDGDYSNEGHVEVYCNGQWGTICSDGFDSNNANAICKQLGYDTSFSFNNFSLHENSNNSTVWSRSVPNLPTDVCFVTDTCPSSLVSNCKNAVAVNCGEKSISTRRTVTAATCNQYYSQAAAGTIILSRNNVSSTSYYYGVVRVYYYGWGNICDDYYYTSYEANVICHQLGYTGASSYYRAGLTSYGTDYLSMKWDDVNCASSSYLSIAQCSYSTYIDYGCVNSNSYDATVYCYTTRIWNSNPYAGMVRLQDGDYSNEGRVEVYCNGQWGTICSDGFDSTDANTICKQLGYDSFSFFHLSYDSNDSLPFWSSNMYSTRYDLCFKEHNNCPNTSVTSCSYTNSISIQCTDTSTYNRLDVQQNTCANVPDYLRMKWDDVNCGDSDYLSIFQCSHSTIIDSGCVNSNSYDATVYCYTTRIWDSNPFSGMIRLQDGDYSNEGRVEVYCNGQWGTICSDGVDGYDATTLCKQLGFKSYSTFSALPSNSSQPIWSDSMYSTSYDVCYGSSNSCPINSVTNCSHLNDLFLKCSDTSSISVVTNTKASCSHVLDGVPDAVNGAIVLSRNNISSTTYYYGTIRVYYNGWGNICNDYYYNSAEANVICHQLGYTGASSYSRAGRVSYGTDYLFMKWDDVNCVSSSYLSIAQCSYSTYIDSGCYNSNSYDATVYCYTTRIWNSNPYDGMVRLQDGDYSNEGRVEVYCNGQWGTICSDGFDSNNANTICKQLGYDVSLSFYNFSLQENVSDAAGWSHSIRNLPTDVCFVTDTCSVSLISNCKIAAALNCGEKSTLTRRTVTASTCSQYYSQAAAGTIILSRNNVSSTTYYYGIVRVYYNGWGNICDDSYYNSAEANVICHQLGYTGASSYSRAGLTSYGTDYLRMKWDDVNCGDSDYLSIFQCSHSTIIDSGCVNSDSYDATVYCYTTRIWDSNPFSGMIRLQDGDYSNEGRVEVYCNGQWGTICSDGVDSYDATTLCKQLGFKNYAIFSALPSNSSQPIWSDSMYSTSYDVCYGSSNSCPMNSVTNCSHLNDLFLKCSDTSSFSVVTNTKASCSQVLDGAPDAVNGAIVLSRNNISSTTYYYGTIRVYHNGWGNICDDYYYNSAEANVICHQLGYTGYSSYSRAGRVSYGTDYLSMKWDDVNCVSSSYLSIAQCSYSTIIDYGCVNSNSYDATVYCYTTRIWNSSPFPGMVRLQDGDYSNEGRVEVYCNGQWGTICSDGFDSTDANTLCKQLGYDGYDKFNHTSRFNNSIQPIWNTNMYSTASHRCFGSGNSCPLASVTNCSQLNDVTLTCRDISSSSRQTVTQSTCPGLILSSVSNGALILYRSNIQSPSYYYGVVRVYYNGWGNICDDYSYSYSEANVICHQLGYTGVSSYSRAGLTSYGTDYVSMKWDDVNCVSSSYLSIAQCAYSTYIDSGCVNSNSYDATVYCYTTKIWNSNPYAGMVRLQGGYYSNEGRVEVYCNGQWGTICSTGFSTSDANTICRQLGYDSGLRRYDSLYGNTSQPIWSTNMYSTSYATCFGSSNSCPSSSITSCSHSSDVSVTCREAYSSTRYSTTSSTCSGLISNSNSVSNGALILSRNNVPSPSYYYGTIRVYYNGWGNICYDNYYSYTEANVICHQLGYTGALSYSRAGHVSYGTDYFSMKWDDVNCASSSYLSIAQCSYSTYIDSGCVNSNGYDATVYCYTTRIWNSSPYAGMIRLQGGYYSNEGLVEVYCNGQWGTICSTGFSTSDANTICRQLGYDSGSRRYDSLYGNTSQPIWSTNMYSTSYATCFGSSNSCPSSSITSCSHSSDVSVTCSEIYSTTRYTTTLSTCSGLISNAGSAAAGTIVLYRNGVSSSSYYYGIVQLYYNSIWGNICDDNYYSSSEADVICHQLGYTGASSYSRAGRTSYGTDTNQMIIDDVKCANSNYLTLSQCSFSTYIDSGCTNTNSYDATVYCYTSRIWSSPYTGMLRLQGGNYSNQGRVEVYCNGQWGTICDDGFSSTDARTVCKQLGYSSYYRYDHLSLPDNYSKPIWSAHFSSTASSTCFNSRNSCPISSITSCTHSEDVTVACSYSSSSTSVSTVGYCNSNITTTRSNQGTSVIGGAIGGTFGVIILIILIAVIFAVFYTYAKKRHSRRMTPDRSTVLRNVATNDESNIQLNTIPSKTQEWQEPPQYVASPTNVLNHPPPPSFPPNATSHGGYYVYVPQSMALPPSAQFYPYPVATLQQTPRDPDEGEKSEANADPIREAEPPQYDAIYENTDL</sequence>
<feature type="domain" description="SRCR" evidence="13">
    <location>
        <begin position="787"/>
        <end position="896"/>
    </location>
</feature>
<protein>
    <recommendedName>
        <fullName evidence="13">SRCR domain-containing protein</fullName>
    </recommendedName>
</protein>
<evidence type="ECO:0000313" key="15">
    <source>
        <dbReference type="Proteomes" id="UP000007879"/>
    </source>
</evidence>
<accession>A0AAN0JLN0</accession>
<evidence type="ECO:0000256" key="7">
    <source>
        <dbReference type="ARBA" id="ARBA00023157"/>
    </source>
</evidence>
<feature type="domain" description="SRCR" evidence="13">
    <location>
        <begin position="2723"/>
        <end position="2832"/>
    </location>
</feature>
<feature type="domain" description="SRCR" evidence="13">
    <location>
        <begin position="1535"/>
        <end position="1651"/>
    </location>
</feature>
<feature type="domain" description="SRCR" evidence="13">
    <location>
        <begin position="3351"/>
        <end position="3451"/>
    </location>
</feature>
<feature type="domain" description="SRCR" evidence="13">
    <location>
        <begin position="2594"/>
        <end position="2693"/>
    </location>
</feature>
<feature type="domain" description="SRCR" evidence="13">
    <location>
        <begin position="1290"/>
        <end position="1399"/>
    </location>
</feature>
<evidence type="ECO:0000256" key="3">
    <source>
        <dbReference type="ARBA" id="ARBA00022729"/>
    </source>
</evidence>
<feature type="domain" description="SRCR" evidence="13">
    <location>
        <begin position="1914"/>
        <end position="2014"/>
    </location>
</feature>
<dbReference type="SMART" id="SM00202">
    <property type="entry name" value="SR"/>
    <property type="match status" value="29"/>
</dbReference>
<dbReference type="RefSeq" id="XP_019857666.1">
    <property type="nucleotide sequence ID" value="XM_020002107.1"/>
</dbReference>
<evidence type="ECO:0000313" key="14">
    <source>
        <dbReference type="EnsemblMetazoa" id="XP_019857666.1"/>
    </source>
</evidence>
<feature type="domain" description="SRCR" evidence="13">
    <location>
        <begin position="535"/>
        <end position="644"/>
    </location>
</feature>
<feature type="domain" description="SRCR" evidence="13">
    <location>
        <begin position="2093"/>
        <end position="2192"/>
    </location>
</feature>
<feature type="disulfide bond" evidence="9">
    <location>
        <begin position="1451"/>
        <end position="1512"/>
    </location>
</feature>
<dbReference type="SUPFAM" id="SSF56487">
    <property type="entry name" value="SRCR-like"/>
    <property type="match status" value="29"/>
</dbReference>
<keyword evidence="2 11" id="KW-0812">Transmembrane</keyword>
<evidence type="ECO:0000256" key="9">
    <source>
        <dbReference type="PROSITE-ProRule" id="PRU00196"/>
    </source>
</evidence>
<feature type="disulfide bond" evidence="9">
    <location>
        <begin position="935"/>
        <end position="999"/>
    </location>
</feature>
<feature type="domain" description="SRCR" evidence="13">
    <location>
        <begin position="2846"/>
        <end position="2947"/>
    </location>
</feature>
<feature type="domain" description="SRCR" evidence="13">
    <location>
        <begin position="3228"/>
        <end position="3337"/>
    </location>
</feature>